<reference evidence="2" key="1">
    <citation type="submission" date="2014-09" db="EMBL/GenBank/DDBJ databases">
        <title>Genome sequence of the luminous mushroom Mycena chlorophos for searching fungal bioluminescence genes.</title>
        <authorList>
            <person name="Tanaka Y."/>
            <person name="Kasuga D."/>
            <person name="Oba Y."/>
            <person name="Hase S."/>
            <person name="Sato K."/>
            <person name="Oba Y."/>
            <person name="Sakakibara Y."/>
        </authorList>
    </citation>
    <scope>NUCLEOTIDE SEQUENCE</scope>
</reference>
<evidence type="ECO:0000256" key="1">
    <source>
        <dbReference type="SAM" id="Phobius"/>
    </source>
</evidence>
<accession>A0ABQ0L651</accession>
<protein>
    <recommendedName>
        <fullName evidence="4">F-box domain-containing protein</fullName>
    </recommendedName>
</protein>
<evidence type="ECO:0008006" key="4">
    <source>
        <dbReference type="Google" id="ProtNLM"/>
    </source>
</evidence>
<keyword evidence="1" id="KW-0812">Transmembrane</keyword>
<keyword evidence="1" id="KW-0472">Membrane</keyword>
<dbReference type="EMBL" id="DF841922">
    <property type="protein sequence ID" value="GAT45894.1"/>
    <property type="molecule type" value="Genomic_DNA"/>
</dbReference>
<evidence type="ECO:0000313" key="3">
    <source>
        <dbReference type="Proteomes" id="UP000815677"/>
    </source>
</evidence>
<keyword evidence="1" id="KW-1133">Transmembrane helix</keyword>
<evidence type="ECO:0000313" key="2">
    <source>
        <dbReference type="EMBL" id="GAT45894.1"/>
    </source>
</evidence>
<feature type="transmembrane region" description="Helical" evidence="1">
    <location>
        <begin position="13"/>
        <end position="33"/>
    </location>
</feature>
<proteinExistence type="predicted"/>
<name>A0ABQ0L651_MYCCL</name>
<gene>
    <name evidence="2" type="ORF">MCHLO_03445</name>
</gene>
<dbReference type="Proteomes" id="UP000815677">
    <property type="component" value="Unassembled WGS sequence"/>
</dbReference>
<sequence>MCVDFPPGILARALPPTVLAAACFVLAWIYTMLRVFDSERTKLSMGSNIPAVADVDRHGHVLPTDLLQDIFERVAVDSKGKEIGNLLLIARMAKLWIEPLRFRVVRLDGSRRAHFFVDTIYTSERIARGVHHILLPSYCGWTIYDVFGILRRCPNIQGLGLMDGFDGPAMLPLLATVAPRRLTATLSELFRSSGQINPSHPALAQITHLWLFDGEDHEDASPILRGVCEAATLLPSLTHLQLQIPDSTIMAALQDQLQDLLNGAPHLCCLLLRVPDTEYFGMDVSNLANTYQIADPRLVLLRDNIYDYEGGLWEDWTDGALGGDDLWALADDFLSAKRAKYVSGAFLSLVDHS</sequence>
<organism evidence="2 3">
    <name type="scientific">Mycena chlorophos</name>
    <name type="common">Agaric fungus</name>
    <name type="synonym">Agaricus chlorophos</name>
    <dbReference type="NCBI Taxonomy" id="658473"/>
    <lineage>
        <taxon>Eukaryota</taxon>
        <taxon>Fungi</taxon>
        <taxon>Dikarya</taxon>
        <taxon>Basidiomycota</taxon>
        <taxon>Agaricomycotina</taxon>
        <taxon>Agaricomycetes</taxon>
        <taxon>Agaricomycetidae</taxon>
        <taxon>Agaricales</taxon>
        <taxon>Marasmiineae</taxon>
        <taxon>Mycenaceae</taxon>
        <taxon>Mycena</taxon>
    </lineage>
</organism>
<keyword evidence="3" id="KW-1185">Reference proteome</keyword>